<accession>W0GQX4</accession>
<dbReference type="Proteomes" id="UP000019260">
    <property type="component" value="Chromosome"/>
</dbReference>
<dbReference type="OrthoDB" id="10008598at2"/>
<dbReference type="PATRIC" id="fig|838561.3.peg.1292"/>
<dbReference type="HOGENOM" id="CLU_2481739_0_0_14"/>
<dbReference type="KEGG" id="smir:SMM_1129"/>
<evidence type="ECO:0000313" key="1">
    <source>
        <dbReference type="EMBL" id="AHI58642.1"/>
    </source>
</evidence>
<keyword evidence="2" id="KW-1185">Reference proteome</keyword>
<proteinExistence type="predicted"/>
<name>W0GQX4_9MOLU</name>
<dbReference type="KEGG" id="smia:P344_06715"/>
<dbReference type="AlphaFoldDB" id="W0GQX4"/>
<dbReference type="RefSeq" id="WP_025317859.1">
    <property type="nucleotide sequence ID" value="NZ_CP002082.1"/>
</dbReference>
<evidence type="ECO:0000313" key="2">
    <source>
        <dbReference type="Proteomes" id="UP000019260"/>
    </source>
</evidence>
<dbReference type="EMBL" id="CP006720">
    <property type="protein sequence ID" value="AHI58642.1"/>
    <property type="molecule type" value="Genomic_DNA"/>
</dbReference>
<protein>
    <submittedName>
        <fullName evidence="1">Uncharacterized protein</fullName>
    </submittedName>
</protein>
<organism evidence="1 2">
    <name type="scientific">Spiroplasma mirum ATCC 29335</name>
    <dbReference type="NCBI Taxonomy" id="838561"/>
    <lineage>
        <taxon>Bacteria</taxon>
        <taxon>Bacillati</taxon>
        <taxon>Mycoplasmatota</taxon>
        <taxon>Mollicutes</taxon>
        <taxon>Entomoplasmatales</taxon>
        <taxon>Spiroplasmataceae</taxon>
        <taxon>Spiroplasma</taxon>
    </lineage>
</organism>
<reference evidence="1 2" key="1">
    <citation type="submission" date="2013-09" db="EMBL/GenBank/DDBJ databases">
        <title>Complete genome sequence of Spiroplasma mirum suckling mouse cataract agent.</title>
        <authorList>
            <person name="Landry C.A."/>
            <person name="Bastian F.O."/>
            <person name="Thune R.L."/>
        </authorList>
    </citation>
    <scope>NUCLEOTIDE SEQUENCE [LARGE SCALE GENOMIC DNA]</scope>
    <source>
        <strain evidence="1 2">SMCA</strain>
    </source>
</reference>
<gene>
    <name evidence="1" type="ORF">P344_06715</name>
</gene>
<dbReference type="STRING" id="838561.P344_06715"/>
<sequence>MEEILNDDEKLITLWNDFNRKYDELIKINIKFADLKDKMSKFSSQWLENKEILWLNFNQQNEHFAIVQKIMTTSLDYFFKKCQLKIF</sequence>